<dbReference type="AlphaFoldDB" id="T1EQV0"/>
<dbReference type="EMBL" id="KB096324">
    <property type="protein sequence ID" value="ESO06726.1"/>
    <property type="molecule type" value="Genomic_DNA"/>
</dbReference>
<reference evidence="2 4" key="2">
    <citation type="journal article" date="2013" name="Nature">
        <title>Insights into bilaterian evolution from three spiralian genomes.</title>
        <authorList>
            <person name="Simakov O."/>
            <person name="Marletaz F."/>
            <person name="Cho S.J."/>
            <person name="Edsinger-Gonzales E."/>
            <person name="Havlak P."/>
            <person name="Hellsten U."/>
            <person name="Kuo D.H."/>
            <person name="Larsson T."/>
            <person name="Lv J."/>
            <person name="Arendt D."/>
            <person name="Savage R."/>
            <person name="Osoegawa K."/>
            <person name="de Jong P."/>
            <person name="Grimwood J."/>
            <person name="Chapman J.A."/>
            <person name="Shapiro H."/>
            <person name="Aerts A."/>
            <person name="Otillar R.P."/>
            <person name="Terry A.Y."/>
            <person name="Boore J.L."/>
            <person name="Grigoriev I.V."/>
            <person name="Lindberg D.R."/>
            <person name="Seaver E.C."/>
            <person name="Weisblat D.A."/>
            <person name="Putnam N.H."/>
            <person name="Rokhsar D.S."/>
        </authorList>
    </citation>
    <scope>NUCLEOTIDE SEQUENCE</scope>
</reference>
<dbReference type="InParanoid" id="T1EQV0"/>
<reference evidence="3" key="3">
    <citation type="submission" date="2015-06" db="UniProtKB">
        <authorList>
            <consortium name="EnsemblMetazoa"/>
        </authorList>
    </citation>
    <scope>IDENTIFICATION</scope>
</reference>
<reference evidence="4" key="1">
    <citation type="submission" date="2012-12" db="EMBL/GenBank/DDBJ databases">
        <authorList>
            <person name="Hellsten U."/>
            <person name="Grimwood J."/>
            <person name="Chapman J.A."/>
            <person name="Shapiro H."/>
            <person name="Aerts A."/>
            <person name="Otillar R.P."/>
            <person name="Terry A.Y."/>
            <person name="Boore J.L."/>
            <person name="Simakov O."/>
            <person name="Marletaz F."/>
            <person name="Cho S.-J."/>
            <person name="Edsinger-Gonzales E."/>
            <person name="Havlak P."/>
            <person name="Kuo D.-H."/>
            <person name="Larsson T."/>
            <person name="Lv J."/>
            <person name="Arendt D."/>
            <person name="Savage R."/>
            <person name="Osoegawa K."/>
            <person name="de Jong P."/>
            <person name="Lindberg D.R."/>
            <person name="Seaver E.C."/>
            <person name="Weisblat D.A."/>
            <person name="Putnam N.H."/>
            <person name="Grigoriev I.V."/>
            <person name="Rokhsar D.S."/>
        </authorList>
    </citation>
    <scope>NUCLEOTIDE SEQUENCE</scope>
</reference>
<name>T1EQV0_HELRO</name>
<dbReference type="GeneID" id="20198950"/>
<keyword evidence="4" id="KW-1185">Reference proteome</keyword>
<sequence length="106" mass="12053">MGLVNEYAAALFPFLPAFLVCVCMCLCLCMWTRTSSNYKVLPCSLQSGVANQPSLIHMTTKWWGWAMLAGEGERPITSTLKLVFCWFLGEDVRQFRKQPTKDKVKL</sequence>
<dbReference type="CTD" id="20198950"/>
<keyword evidence="1" id="KW-0812">Transmembrane</keyword>
<feature type="transmembrane region" description="Helical" evidence="1">
    <location>
        <begin position="12"/>
        <end position="31"/>
    </location>
</feature>
<organism evidence="3 4">
    <name type="scientific">Helobdella robusta</name>
    <name type="common">Californian leech</name>
    <dbReference type="NCBI Taxonomy" id="6412"/>
    <lineage>
        <taxon>Eukaryota</taxon>
        <taxon>Metazoa</taxon>
        <taxon>Spiralia</taxon>
        <taxon>Lophotrochozoa</taxon>
        <taxon>Annelida</taxon>
        <taxon>Clitellata</taxon>
        <taxon>Hirudinea</taxon>
        <taxon>Rhynchobdellida</taxon>
        <taxon>Glossiphoniidae</taxon>
        <taxon>Helobdella</taxon>
    </lineage>
</organism>
<dbReference type="Proteomes" id="UP000015101">
    <property type="component" value="Unassembled WGS sequence"/>
</dbReference>
<gene>
    <name evidence="3" type="primary">20198950</name>
    <name evidence="2" type="ORF">HELRODRAFT_160924</name>
</gene>
<proteinExistence type="predicted"/>
<evidence type="ECO:0000313" key="2">
    <source>
        <dbReference type="EMBL" id="ESO06726.1"/>
    </source>
</evidence>
<accession>T1EQV0</accession>
<evidence type="ECO:0000256" key="1">
    <source>
        <dbReference type="SAM" id="Phobius"/>
    </source>
</evidence>
<dbReference type="HOGENOM" id="CLU_2226019_0_0_1"/>
<evidence type="ECO:0000313" key="3">
    <source>
        <dbReference type="EnsemblMetazoa" id="HelroP160924"/>
    </source>
</evidence>
<keyword evidence="1" id="KW-0472">Membrane</keyword>
<dbReference type="RefSeq" id="XP_009016094.1">
    <property type="nucleotide sequence ID" value="XM_009017846.1"/>
</dbReference>
<keyword evidence="1" id="KW-1133">Transmembrane helix</keyword>
<dbReference type="EMBL" id="AMQM01000699">
    <property type="status" value="NOT_ANNOTATED_CDS"/>
    <property type="molecule type" value="Genomic_DNA"/>
</dbReference>
<evidence type="ECO:0000313" key="4">
    <source>
        <dbReference type="Proteomes" id="UP000015101"/>
    </source>
</evidence>
<protein>
    <submittedName>
        <fullName evidence="2 3">Uncharacterized protein</fullName>
    </submittedName>
</protein>
<dbReference type="EnsemblMetazoa" id="HelroT160924">
    <property type="protein sequence ID" value="HelroP160924"/>
    <property type="gene ID" value="HelroG160924"/>
</dbReference>
<dbReference type="KEGG" id="hro:HELRODRAFT_160924"/>